<reference evidence="2 3" key="1">
    <citation type="journal article" date="2019" name="Emerg. Microbes Infect.">
        <title>Comprehensive subspecies identification of 175 nontuberculous mycobacteria species based on 7547 genomic profiles.</title>
        <authorList>
            <person name="Matsumoto Y."/>
            <person name="Kinjo T."/>
            <person name="Motooka D."/>
            <person name="Nabeya D."/>
            <person name="Jung N."/>
            <person name="Uechi K."/>
            <person name="Horii T."/>
            <person name="Iida T."/>
            <person name="Fujita J."/>
            <person name="Nakamura S."/>
        </authorList>
    </citation>
    <scope>NUCLEOTIDE SEQUENCE [LARGE SCALE GENOMIC DNA]</scope>
    <source>
        <strain evidence="2 3">JCM 17322</strain>
    </source>
</reference>
<keyword evidence="3" id="KW-1185">Reference proteome</keyword>
<gene>
    <name evidence="2" type="ORF">MBOT_10590</name>
</gene>
<sequence length="120" mass="12520">MRSLLLERGEGRCGLRHPDVLPLEDPGHRVRAAELIGELGSHLLCLVLAKVAQRRPGQHVAGNDSCRHRLSVPHEVEDDVLLASGECDVTAAGAGGRRGGRDDGDDASAGNGNTSGNAAE</sequence>
<comment type="caution">
    <text evidence="2">The sequence shown here is derived from an EMBL/GenBank/DDBJ whole genome shotgun (WGS) entry which is preliminary data.</text>
</comment>
<feature type="region of interest" description="Disordered" evidence="1">
    <location>
        <begin position="91"/>
        <end position="120"/>
    </location>
</feature>
<dbReference type="EMBL" id="BLKW01000002">
    <property type="protein sequence ID" value="GFG73694.1"/>
    <property type="molecule type" value="Genomic_DNA"/>
</dbReference>
<dbReference type="Proteomes" id="UP000465361">
    <property type="component" value="Unassembled WGS sequence"/>
</dbReference>
<accession>A0A7I9XUN0</accession>
<evidence type="ECO:0000313" key="3">
    <source>
        <dbReference type="Proteomes" id="UP000465361"/>
    </source>
</evidence>
<name>A0A7I9XUN0_9MYCO</name>
<evidence type="ECO:0000313" key="2">
    <source>
        <dbReference type="EMBL" id="GFG73694.1"/>
    </source>
</evidence>
<feature type="compositionally biased region" description="Polar residues" evidence="1">
    <location>
        <begin position="111"/>
        <end position="120"/>
    </location>
</feature>
<dbReference type="AlphaFoldDB" id="A0A7I9XUN0"/>
<proteinExistence type="predicted"/>
<organism evidence="2 3">
    <name type="scientific">Mycobacterium botniense</name>
    <dbReference type="NCBI Taxonomy" id="84962"/>
    <lineage>
        <taxon>Bacteria</taxon>
        <taxon>Bacillati</taxon>
        <taxon>Actinomycetota</taxon>
        <taxon>Actinomycetes</taxon>
        <taxon>Mycobacteriales</taxon>
        <taxon>Mycobacteriaceae</taxon>
        <taxon>Mycobacterium</taxon>
    </lineage>
</organism>
<evidence type="ECO:0000256" key="1">
    <source>
        <dbReference type="SAM" id="MobiDB-lite"/>
    </source>
</evidence>
<protein>
    <submittedName>
        <fullName evidence="2">Uncharacterized protein</fullName>
    </submittedName>
</protein>